<feature type="transmembrane region" description="Helical" evidence="1">
    <location>
        <begin position="39"/>
        <end position="58"/>
    </location>
</feature>
<keyword evidence="1" id="KW-1133">Transmembrane helix</keyword>
<accession>A0A2K2B0H0</accession>
<dbReference type="EMBL" id="CM009292">
    <property type="protein sequence ID" value="PNT43277.1"/>
    <property type="molecule type" value="Genomic_DNA"/>
</dbReference>
<gene>
    <name evidence="2" type="ORF">POPTR_003G025400</name>
</gene>
<dbReference type="InParanoid" id="A0A2K2B0H0"/>
<evidence type="ECO:0000313" key="2">
    <source>
        <dbReference type="EMBL" id="PNT43277.1"/>
    </source>
</evidence>
<proteinExistence type="predicted"/>
<dbReference type="Proteomes" id="UP000006729">
    <property type="component" value="Chromosome 3"/>
</dbReference>
<evidence type="ECO:0000256" key="1">
    <source>
        <dbReference type="SAM" id="Phobius"/>
    </source>
</evidence>
<evidence type="ECO:0000313" key="3">
    <source>
        <dbReference type="Proteomes" id="UP000006729"/>
    </source>
</evidence>
<name>A0A2K2B0H0_POPTR</name>
<organism evidence="2 3">
    <name type="scientific">Populus trichocarpa</name>
    <name type="common">Western balsam poplar</name>
    <name type="synonym">Populus balsamifera subsp. trichocarpa</name>
    <dbReference type="NCBI Taxonomy" id="3694"/>
    <lineage>
        <taxon>Eukaryota</taxon>
        <taxon>Viridiplantae</taxon>
        <taxon>Streptophyta</taxon>
        <taxon>Embryophyta</taxon>
        <taxon>Tracheophyta</taxon>
        <taxon>Spermatophyta</taxon>
        <taxon>Magnoliopsida</taxon>
        <taxon>eudicotyledons</taxon>
        <taxon>Gunneridae</taxon>
        <taxon>Pentapetalae</taxon>
        <taxon>rosids</taxon>
        <taxon>fabids</taxon>
        <taxon>Malpighiales</taxon>
        <taxon>Salicaceae</taxon>
        <taxon>Saliceae</taxon>
        <taxon>Populus</taxon>
    </lineage>
</organism>
<keyword evidence="1" id="KW-0472">Membrane</keyword>
<keyword evidence="1" id="KW-0812">Transmembrane</keyword>
<dbReference type="AlphaFoldDB" id="A0A2K2B0H0"/>
<protein>
    <submittedName>
        <fullName evidence="2">Uncharacterized protein</fullName>
    </submittedName>
</protein>
<sequence length="69" mass="7997">MRFLGHSLLVSFSLLLSILYRGGVDFVSHKVALCLERQFTWFSLHVFLACYLFGRSLLRDGPFFFNCFG</sequence>
<keyword evidence="3" id="KW-1185">Reference proteome</keyword>
<reference evidence="2 3" key="1">
    <citation type="journal article" date="2006" name="Science">
        <title>The genome of black cottonwood, Populus trichocarpa (Torr. &amp; Gray).</title>
        <authorList>
            <person name="Tuskan G.A."/>
            <person name="Difazio S."/>
            <person name="Jansson S."/>
            <person name="Bohlmann J."/>
            <person name="Grigoriev I."/>
            <person name="Hellsten U."/>
            <person name="Putnam N."/>
            <person name="Ralph S."/>
            <person name="Rombauts S."/>
            <person name="Salamov A."/>
            <person name="Schein J."/>
            <person name="Sterck L."/>
            <person name="Aerts A."/>
            <person name="Bhalerao R.R."/>
            <person name="Bhalerao R.P."/>
            <person name="Blaudez D."/>
            <person name="Boerjan W."/>
            <person name="Brun A."/>
            <person name="Brunner A."/>
            <person name="Busov V."/>
            <person name="Campbell M."/>
            <person name="Carlson J."/>
            <person name="Chalot M."/>
            <person name="Chapman J."/>
            <person name="Chen G.L."/>
            <person name="Cooper D."/>
            <person name="Coutinho P.M."/>
            <person name="Couturier J."/>
            <person name="Covert S."/>
            <person name="Cronk Q."/>
            <person name="Cunningham R."/>
            <person name="Davis J."/>
            <person name="Degroeve S."/>
            <person name="Dejardin A."/>
            <person name="Depamphilis C."/>
            <person name="Detter J."/>
            <person name="Dirks B."/>
            <person name="Dubchak I."/>
            <person name="Duplessis S."/>
            <person name="Ehlting J."/>
            <person name="Ellis B."/>
            <person name="Gendler K."/>
            <person name="Goodstein D."/>
            <person name="Gribskov M."/>
            <person name="Grimwood J."/>
            <person name="Groover A."/>
            <person name="Gunter L."/>
            <person name="Hamberger B."/>
            <person name="Heinze B."/>
            <person name="Helariutta Y."/>
            <person name="Henrissat B."/>
            <person name="Holligan D."/>
            <person name="Holt R."/>
            <person name="Huang W."/>
            <person name="Islam-Faridi N."/>
            <person name="Jones S."/>
            <person name="Jones-Rhoades M."/>
            <person name="Jorgensen R."/>
            <person name="Joshi C."/>
            <person name="Kangasjarvi J."/>
            <person name="Karlsson J."/>
            <person name="Kelleher C."/>
            <person name="Kirkpatrick R."/>
            <person name="Kirst M."/>
            <person name="Kohler A."/>
            <person name="Kalluri U."/>
            <person name="Larimer F."/>
            <person name="Leebens-Mack J."/>
            <person name="Leple J.C."/>
            <person name="Locascio P."/>
            <person name="Lou Y."/>
            <person name="Lucas S."/>
            <person name="Martin F."/>
            <person name="Montanini B."/>
            <person name="Napoli C."/>
            <person name="Nelson D.R."/>
            <person name="Nelson C."/>
            <person name="Nieminen K."/>
            <person name="Nilsson O."/>
            <person name="Pereda V."/>
            <person name="Peter G."/>
            <person name="Philippe R."/>
            <person name="Pilate G."/>
            <person name="Poliakov A."/>
            <person name="Razumovskaya J."/>
            <person name="Richardson P."/>
            <person name="Rinaldi C."/>
            <person name="Ritland K."/>
            <person name="Rouze P."/>
            <person name="Ryaboy D."/>
            <person name="Schmutz J."/>
            <person name="Schrader J."/>
            <person name="Segerman B."/>
            <person name="Shin H."/>
            <person name="Siddiqui A."/>
            <person name="Sterky F."/>
            <person name="Terry A."/>
            <person name="Tsai C.J."/>
            <person name="Uberbacher E."/>
            <person name="Unneberg P."/>
            <person name="Vahala J."/>
            <person name="Wall K."/>
            <person name="Wessler S."/>
            <person name="Yang G."/>
            <person name="Yin T."/>
            <person name="Douglas C."/>
            <person name="Marra M."/>
            <person name="Sandberg G."/>
            <person name="Van de Peer Y."/>
            <person name="Rokhsar D."/>
        </authorList>
    </citation>
    <scope>NUCLEOTIDE SEQUENCE [LARGE SCALE GENOMIC DNA]</scope>
    <source>
        <strain evidence="3">cv. Nisqually</strain>
    </source>
</reference>